<proteinExistence type="predicted"/>
<dbReference type="AlphaFoldDB" id="A0A318LJP3"/>
<dbReference type="InterPro" id="IPR045079">
    <property type="entry name" value="Oxoprolinase-like"/>
</dbReference>
<feature type="domain" description="Hydantoinase B/oxoprolinase" evidence="1">
    <location>
        <begin position="6"/>
        <end position="519"/>
    </location>
</feature>
<organism evidence="2 3">
    <name type="scientific">Prauserella flavalba</name>
    <dbReference type="NCBI Taxonomy" id="1477506"/>
    <lineage>
        <taxon>Bacteria</taxon>
        <taxon>Bacillati</taxon>
        <taxon>Actinomycetota</taxon>
        <taxon>Actinomycetes</taxon>
        <taxon>Pseudonocardiales</taxon>
        <taxon>Pseudonocardiaceae</taxon>
        <taxon>Prauserella</taxon>
    </lineage>
</organism>
<dbReference type="GO" id="GO:0017168">
    <property type="term" value="F:5-oxoprolinase (ATP-hydrolyzing) activity"/>
    <property type="evidence" value="ECO:0007669"/>
    <property type="project" value="TreeGrafter"/>
</dbReference>
<protein>
    <recommendedName>
        <fullName evidence="1">Hydantoinase B/oxoprolinase domain-containing protein</fullName>
    </recommendedName>
</protein>
<dbReference type="InterPro" id="IPR003692">
    <property type="entry name" value="Hydantoinase_B"/>
</dbReference>
<dbReference type="PANTHER" id="PTHR11365">
    <property type="entry name" value="5-OXOPROLINASE RELATED"/>
    <property type="match status" value="1"/>
</dbReference>
<accession>A0A318LJP3</accession>
<dbReference type="Pfam" id="PF02538">
    <property type="entry name" value="Hydantoinase_B"/>
    <property type="match status" value="1"/>
</dbReference>
<evidence type="ECO:0000313" key="3">
    <source>
        <dbReference type="Proteomes" id="UP000247892"/>
    </source>
</evidence>
<dbReference type="Proteomes" id="UP000247892">
    <property type="component" value="Unassembled WGS sequence"/>
</dbReference>
<evidence type="ECO:0000313" key="2">
    <source>
        <dbReference type="EMBL" id="PXY23905.1"/>
    </source>
</evidence>
<reference evidence="2 3" key="1">
    <citation type="submission" date="2016-07" db="EMBL/GenBank/DDBJ databases">
        <title>Draft genome sequence of Prauserella sp. YIM 121212, isolated from alkaline soil.</title>
        <authorList>
            <person name="Ruckert C."/>
            <person name="Albersmeier A."/>
            <person name="Jiang C.-L."/>
            <person name="Jiang Y."/>
            <person name="Kalinowski J."/>
            <person name="Schneider O."/>
            <person name="Winkler A."/>
            <person name="Zotchev S.B."/>
        </authorList>
    </citation>
    <scope>NUCLEOTIDE SEQUENCE [LARGE SCALE GENOMIC DNA]</scope>
    <source>
        <strain evidence="2 3">YIM 121212</strain>
    </source>
</reference>
<gene>
    <name evidence="2" type="ORF">BA062_26850</name>
</gene>
<evidence type="ECO:0000259" key="1">
    <source>
        <dbReference type="Pfam" id="PF02538"/>
    </source>
</evidence>
<dbReference type="EMBL" id="MASU01000013">
    <property type="protein sequence ID" value="PXY23905.1"/>
    <property type="molecule type" value="Genomic_DNA"/>
</dbReference>
<comment type="caution">
    <text evidence="2">The sequence shown here is derived from an EMBL/GenBank/DDBJ whole genome shotgun (WGS) entry which is preliminary data.</text>
</comment>
<dbReference type="PANTHER" id="PTHR11365:SF23">
    <property type="entry name" value="HYPOTHETICAL 5-OXOPROLINASE (EUROFUNG)-RELATED"/>
    <property type="match status" value="1"/>
</dbReference>
<dbReference type="GO" id="GO:0006749">
    <property type="term" value="P:glutathione metabolic process"/>
    <property type="evidence" value="ECO:0007669"/>
    <property type="project" value="TreeGrafter"/>
</dbReference>
<dbReference type="RefSeq" id="WP_110341622.1">
    <property type="nucleotide sequence ID" value="NZ_JBHVKT010000004.1"/>
</dbReference>
<dbReference type="GO" id="GO:0005829">
    <property type="term" value="C:cytosol"/>
    <property type="evidence" value="ECO:0007669"/>
    <property type="project" value="TreeGrafter"/>
</dbReference>
<name>A0A318LJP3_9PSEU</name>
<dbReference type="OrthoDB" id="102473at2"/>
<sequence>MTNELDEIGLGIAWTRLVSVVDEAATVLKRSSFSTVVRESNDFACALLSPSGDAIAENTIGVPSFSGIMGRVTKGLIEYVGDEPFRPGDLFLTNDPWMNTGHLPDTTVLMPLFRDGRHIGFAVNAAHKTDIGGAGYVATGRDVFEEGLRLPYVRIATAGVRNPDIRAIVEANTRLPEQVWGDIEAQIAACVRTSEGVNGLLSDLDLDSLDHIGRRIQARARARMIEAMRVVPEGVVSRGEVTADGYGDDPVRIVATIERVGDALRIDLTESSPQSPIGINSTYGYCFAFACYAVKCAVDPETPKNEGSYTPIEVVTRPGTIVDATFPAAVNARSMSGHLVAAAVMNALAGVVPDLVIAEAGSCPGLRATVSGTSAEGEPYVQMLFHNGGMGATAREDGLPTTGFPTNAGGTSTETIEANAPVLYHVRELLPDSGGAGARRGGLGQQVELEVLDENGVELRTQFDRVAHPAQGLLGGAPGAQSRLRLNGTDEIPAKGRMRLVKGDRVSLTFAGGGGFGSPSDRDPADIARDVELGYVTPASAAKDYGFETAAAGQEN</sequence>
<keyword evidence="3" id="KW-1185">Reference proteome</keyword>